<dbReference type="SMART" id="SM01359">
    <property type="entry name" value="A2M_N_2"/>
    <property type="match status" value="1"/>
</dbReference>
<dbReference type="GO" id="GO:0004866">
    <property type="term" value="F:endopeptidase inhibitor activity"/>
    <property type="evidence" value="ECO:0007669"/>
    <property type="project" value="InterPro"/>
</dbReference>
<dbReference type="Proteomes" id="UP000759131">
    <property type="component" value="Unassembled WGS sequence"/>
</dbReference>
<dbReference type="EMBL" id="CAJPIZ010002221">
    <property type="protein sequence ID" value="CAG2104719.1"/>
    <property type="molecule type" value="Genomic_DNA"/>
</dbReference>
<comment type="subcellular location">
    <subcellularLocation>
        <location evidence="1">Secreted</location>
    </subcellularLocation>
</comment>
<dbReference type="Gene3D" id="1.20.91.20">
    <property type="entry name" value="Anaphylotoxins (complement system)"/>
    <property type="match status" value="1"/>
</dbReference>
<dbReference type="InterPro" id="IPR011625">
    <property type="entry name" value="A2M_N_BRD"/>
</dbReference>
<dbReference type="PANTHER" id="PTHR11412">
    <property type="entry name" value="MACROGLOBULIN / COMPLEMENT"/>
    <property type="match status" value="1"/>
</dbReference>
<protein>
    <recommendedName>
        <fullName evidence="4">Anaphylatoxin-like domain-containing protein</fullName>
    </recommendedName>
</protein>
<dbReference type="InterPro" id="IPR041555">
    <property type="entry name" value="MG3"/>
</dbReference>
<dbReference type="Pfam" id="PF17791">
    <property type="entry name" value="MG3"/>
    <property type="match status" value="1"/>
</dbReference>
<gene>
    <name evidence="5" type="ORF">OSB1V03_LOCUS4734</name>
</gene>
<evidence type="ECO:0000256" key="2">
    <source>
        <dbReference type="ARBA" id="ARBA00022525"/>
    </source>
</evidence>
<dbReference type="OrthoDB" id="6359008at2759"/>
<dbReference type="InterPro" id="IPR002890">
    <property type="entry name" value="MG2"/>
</dbReference>
<dbReference type="AlphaFoldDB" id="A0A7R9KJT8"/>
<dbReference type="SUPFAM" id="SSF47686">
    <property type="entry name" value="Anaphylotoxins (complement system)"/>
    <property type="match status" value="1"/>
</dbReference>
<dbReference type="Gene3D" id="2.60.40.1940">
    <property type="match status" value="1"/>
</dbReference>
<dbReference type="Pfam" id="PF01835">
    <property type="entry name" value="MG2"/>
    <property type="match status" value="1"/>
</dbReference>
<dbReference type="Gene3D" id="2.20.130.20">
    <property type="match status" value="1"/>
</dbReference>
<dbReference type="InterPro" id="IPR001599">
    <property type="entry name" value="Macroglobln_a2"/>
</dbReference>
<keyword evidence="2" id="KW-0964">Secreted</keyword>
<dbReference type="InterPro" id="IPR018081">
    <property type="entry name" value="Anaphylatoxin_comp_syst"/>
</dbReference>
<feature type="domain" description="Anaphylatoxin-like" evidence="4">
    <location>
        <begin position="746"/>
        <end position="785"/>
    </location>
</feature>
<dbReference type="Gene3D" id="2.60.40.10">
    <property type="entry name" value="Immunoglobulins"/>
    <property type="match status" value="2"/>
</dbReference>
<dbReference type="SMART" id="SM01360">
    <property type="entry name" value="A2M"/>
    <property type="match status" value="1"/>
</dbReference>
<keyword evidence="3" id="KW-1015">Disulfide bond</keyword>
<dbReference type="InterPro" id="IPR000020">
    <property type="entry name" value="Anaphylatoxin/fibulin"/>
</dbReference>
<dbReference type="InterPro" id="IPR050473">
    <property type="entry name" value="A2M/Complement_sys"/>
</dbReference>
<dbReference type="Pfam" id="PF07703">
    <property type="entry name" value="A2M_BRD"/>
    <property type="match status" value="1"/>
</dbReference>
<dbReference type="InterPro" id="IPR013783">
    <property type="entry name" value="Ig-like_fold"/>
</dbReference>
<reference evidence="5" key="1">
    <citation type="submission" date="2020-11" db="EMBL/GenBank/DDBJ databases">
        <authorList>
            <person name="Tran Van P."/>
        </authorList>
    </citation>
    <scope>NUCLEOTIDE SEQUENCE</scope>
</reference>
<accession>A0A7R9KJT8</accession>
<evidence type="ECO:0000313" key="6">
    <source>
        <dbReference type="Proteomes" id="UP000759131"/>
    </source>
</evidence>
<name>A0A7R9KJT8_9ACAR</name>
<dbReference type="PROSITE" id="PS01178">
    <property type="entry name" value="ANAPHYLATOXIN_2"/>
    <property type="match status" value="1"/>
</dbReference>
<proteinExistence type="predicted"/>
<evidence type="ECO:0000256" key="3">
    <source>
        <dbReference type="ARBA" id="ARBA00023157"/>
    </source>
</evidence>
<evidence type="ECO:0000313" key="5">
    <source>
        <dbReference type="EMBL" id="CAD7624289.1"/>
    </source>
</evidence>
<dbReference type="Pfam" id="PF00207">
    <property type="entry name" value="A2M"/>
    <property type="match status" value="1"/>
</dbReference>
<dbReference type="GO" id="GO:0005576">
    <property type="term" value="C:extracellular region"/>
    <property type="evidence" value="ECO:0007669"/>
    <property type="project" value="UniProtKB-SubCell"/>
</dbReference>
<sequence length="1085" mass="122587">MVALVDQSWQHYRQSNYQPVWQKQRLCFAILSTLSLAMNADASTANTWLAHALNIQLNKTVEIVRLCIKIPKFKRTGSLLDDKQHYNERTPMFKRTGSLLDDKQHYNERTPKVVTPENTDRVRELLAIELFEVSNEPLSVGLEVPNIPSATSDSKVIVSVISGSNQRSESLIKLIPKSGYAFIQTDKPIYTPNENVLIRMLRLDDRLRPLNQKVKLRIKNSQKVIIEETTLSPSEPKYFIDHKLEFPPAPKLGIWSAELWYGTNFSSNSSVSFEVREYVLPTFSVKIKSPKYILKSTKDITGSVQVDYVYGKPLNGTAIFKFGTKGSNGRINYFGSTSLKNLTNGFAKYNIDVNQFSQTPLTWFPAVNHHRFVVEVSVHELATGKKDKAIDESAIFVTSPYVISYKNTFYDYKPDVETYITTTNTRFGAQINDIFGESVAELPVKVILKDESGNFILNKTQTSKPSMQLMSDHLGRISFPITVGKNVKELHVSIRTEDPKLDREDQIEVAHVLWADLSASGFVYISSKSKYSSSLSVGDTYRSPLVTRGSVVSDKIYLIVVNRGHIIHSERISADKGIKFEITREMTPFIRVMILAVTRDSQLVSDSIKIEVNEDNCGLDMSVENDTKQVNPGKKLNLILNGTKGDSVALLAVDEAVYILRDSDRLTKNKLTKELVKSDMGCGPGTGLDVSLVANNVGLKIIRGEEKETNEDNDDVCIRRQLVRRKKREIDINGLLDIYKGFLRKCCLLGTWPTNNGRDCNYKATILKTYLPNDANCHEAFLQCCRMNVKPRVQAVSKFPGKFDRTRSGSEIDEYVHIAYEQDLEDKTFVRKDFRESWLFDVVLLNQSSNVLPVTFPHSITTWALSAMSLSPTNGFCILPSPLRLRTFQDIFIQISLPYSVVQSEQMEIVVTVFNYGTNRYPVLVYTYGVEGICSEAEMVGEKTKKHITVDRNSFATVTFPMVPLRKGIFDVKIVALWSNGGDVVVKKLNVVAPGITVEEDLTFQLDPKNRQRRTKRSLKTGKIEDDISPDDGLQKTVVNVEPDLTRNIVPGTRECIIADSLQNIYTKLKINRTNDRDMYISCVN</sequence>
<organism evidence="5">
    <name type="scientific">Medioppia subpectinata</name>
    <dbReference type="NCBI Taxonomy" id="1979941"/>
    <lineage>
        <taxon>Eukaryota</taxon>
        <taxon>Metazoa</taxon>
        <taxon>Ecdysozoa</taxon>
        <taxon>Arthropoda</taxon>
        <taxon>Chelicerata</taxon>
        <taxon>Arachnida</taxon>
        <taxon>Acari</taxon>
        <taxon>Acariformes</taxon>
        <taxon>Sarcoptiformes</taxon>
        <taxon>Oribatida</taxon>
        <taxon>Brachypylina</taxon>
        <taxon>Oppioidea</taxon>
        <taxon>Oppiidae</taxon>
        <taxon>Medioppia</taxon>
    </lineage>
</organism>
<evidence type="ECO:0000259" key="4">
    <source>
        <dbReference type="PROSITE" id="PS01178"/>
    </source>
</evidence>
<dbReference type="PANTHER" id="PTHR11412:SF166">
    <property type="entry name" value="NTR DOMAIN-CONTAINING PROTEIN"/>
    <property type="match status" value="1"/>
</dbReference>
<keyword evidence="6" id="KW-1185">Reference proteome</keyword>
<evidence type="ECO:0000256" key="1">
    <source>
        <dbReference type="ARBA" id="ARBA00004613"/>
    </source>
</evidence>
<dbReference type="EMBL" id="OC856796">
    <property type="protein sequence ID" value="CAD7624289.1"/>
    <property type="molecule type" value="Genomic_DNA"/>
</dbReference>
<dbReference type="Gene3D" id="6.20.50.160">
    <property type="match status" value="1"/>
</dbReference>
<dbReference type="Gene3D" id="2.60.40.1930">
    <property type="match status" value="3"/>
</dbReference>